<reference evidence="5" key="1">
    <citation type="submission" date="2023-12" db="EMBL/GenBank/DDBJ databases">
        <title>Fervidustalea candida gen. nov., sp. nov., a novel member of the family Paenibacillaceae isolated from a geothermal area.</title>
        <authorList>
            <person name="Li W.-J."/>
            <person name="Jiao J.-Y."/>
            <person name="Chen Y."/>
        </authorList>
    </citation>
    <scope>NUCLEOTIDE SEQUENCE</scope>
    <source>
        <strain evidence="5">SYSU GA230002</strain>
    </source>
</reference>
<dbReference type="InterPro" id="IPR003593">
    <property type="entry name" value="AAA+_ATPase"/>
</dbReference>
<dbReference type="Proteomes" id="UP001310386">
    <property type="component" value="Unassembled WGS sequence"/>
</dbReference>
<gene>
    <name evidence="5" type="ORF">VF724_20190</name>
</gene>
<keyword evidence="2" id="KW-0547">Nucleotide-binding</keyword>
<evidence type="ECO:0000313" key="6">
    <source>
        <dbReference type="Proteomes" id="UP001310386"/>
    </source>
</evidence>
<dbReference type="InterPro" id="IPR032823">
    <property type="entry name" value="BCA_ABC_TP_C"/>
</dbReference>
<evidence type="ECO:0000313" key="5">
    <source>
        <dbReference type="EMBL" id="MEB3103939.1"/>
    </source>
</evidence>
<dbReference type="InterPro" id="IPR027417">
    <property type="entry name" value="P-loop_NTPase"/>
</dbReference>
<dbReference type="EMBL" id="JAYJLD010000060">
    <property type="protein sequence ID" value="MEB3103939.1"/>
    <property type="molecule type" value="Genomic_DNA"/>
</dbReference>
<dbReference type="Gene3D" id="3.40.50.300">
    <property type="entry name" value="P-loop containing nucleotide triphosphate hydrolases"/>
    <property type="match status" value="1"/>
</dbReference>
<dbReference type="Pfam" id="PF12399">
    <property type="entry name" value="BCA_ABC_TP_C"/>
    <property type="match status" value="1"/>
</dbReference>
<dbReference type="SUPFAM" id="SSF52540">
    <property type="entry name" value="P-loop containing nucleoside triphosphate hydrolases"/>
    <property type="match status" value="1"/>
</dbReference>
<keyword evidence="3 5" id="KW-0067">ATP-binding</keyword>
<dbReference type="CDD" id="cd03219">
    <property type="entry name" value="ABC_Mj1267_LivG_branched"/>
    <property type="match status" value="1"/>
</dbReference>
<keyword evidence="1" id="KW-0813">Transport</keyword>
<evidence type="ECO:0000256" key="2">
    <source>
        <dbReference type="ARBA" id="ARBA00022741"/>
    </source>
</evidence>
<dbReference type="Pfam" id="PF00005">
    <property type="entry name" value="ABC_tran"/>
    <property type="match status" value="1"/>
</dbReference>
<feature type="domain" description="ABC transporter" evidence="4">
    <location>
        <begin position="6"/>
        <end position="253"/>
    </location>
</feature>
<dbReference type="SMART" id="SM00382">
    <property type="entry name" value="AAA"/>
    <property type="match status" value="1"/>
</dbReference>
<dbReference type="RefSeq" id="WP_371756064.1">
    <property type="nucleotide sequence ID" value="NZ_JAYJLD010000060.1"/>
</dbReference>
<protein>
    <submittedName>
        <fullName evidence="5">ABC transporter ATP-binding protein</fullName>
    </submittedName>
</protein>
<evidence type="ECO:0000256" key="1">
    <source>
        <dbReference type="ARBA" id="ARBA00022448"/>
    </source>
</evidence>
<dbReference type="PANTHER" id="PTHR45772">
    <property type="entry name" value="CONSERVED COMPONENT OF ABC TRANSPORTER FOR NATURAL AMINO ACIDS-RELATED"/>
    <property type="match status" value="1"/>
</dbReference>
<evidence type="ECO:0000256" key="3">
    <source>
        <dbReference type="ARBA" id="ARBA00022840"/>
    </source>
</evidence>
<organism evidence="5 6">
    <name type="scientific">Ferviditalea candida</name>
    <dbReference type="NCBI Taxonomy" id="3108399"/>
    <lineage>
        <taxon>Bacteria</taxon>
        <taxon>Bacillati</taxon>
        <taxon>Bacillota</taxon>
        <taxon>Bacilli</taxon>
        <taxon>Bacillales</taxon>
        <taxon>Paenibacillaceae</taxon>
        <taxon>Ferviditalea</taxon>
    </lineage>
</organism>
<dbReference type="GO" id="GO:0005524">
    <property type="term" value="F:ATP binding"/>
    <property type="evidence" value="ECO:0007669"/>
    <property type="project" value="UniProtKB-KW"/>
</dbReference>
<evidence type="ECO:0000259" key="4">
    <source>
        <dbReference type="PROSITE" id="PS50893"/>
    </source>
</evidence>
<sequence length="256" mass="28337">MDKPILRVNGLTKKFDGVTAVHDVAFEINRQEIVAVIGPNGAGKTTLFNMISGIIKPTSGEILFRGQRVDGQPVHELATKGMRRTFQNLETFNNMTVLENVMLGAHTKLRTNVFRAALARSVVRRDDRLAIDMAERALELVGLLDRRNEKAGNLSYGLQKLLEVARTIVTEPSLILLDEPLAGLNDTESAMLASIIRKMKLQGCSFLFVEHDVHTVMKLAERIVVMDFGSMIAQGTPAEVRSNPKVIKAYLGEEVQ</sequence>
<name>A0ABU5ZN52_9BACL</name>
<accession>A0ABU5ZN52</accession>
<proteinExistence type="predicted"/>
<dbReference type="PROSITE" id="PS50893">
    <property type="entry name" value="ABC_TRANSPORTER_2"/>
    <property type="match status" value="1"/>
</dbReference>
<comment type="caution">
    <text evidence="5">The sequence shown here is derived from an EMBL/GenBank/DDBJ whole genome shotgun (WGS) entry which is preliminary data.</text>
</comment>
<keyword evidence="6" id="KW-1185">Reference proteome</keyword>
<dbReference type="InterPro" id="IPR003439">
    <property type="entry name" value="ABC_transporter-like_ATP-bd"/>
</dbReference>
<dbReference type="InterPro" id="IPR051120">
    <property type="entry name" value="ABC_AA/LPS_Transport"/>
</dbReference>